<organism evidence="1 2">
    <name type="scientific">Trichinella patagoniensis</name>
    <dbReference type="NCBI Taxonomy" id="990121"/>
    <lineage>
        <taxon>Eukaryota</taxon>
        <taxon>Metazoa</taxon>
        <taxon>Ecdysozoa</taxon>
        <taxon>Nematoda</taxon>
        <taxon>Enoplea</taxon>
        <taxon>Dorylaimia</taxon>
        <taxon>Trichinellida</taxon>
        <taxon>Trichinellidae</taxon>
        <taxon>Trichinella</taxon>
    </lineage>
</organism>
<dbReference type="AlphaFoldDB" id="A0A0V0Z3C7"/>
<dbReference type="Proteomes" id="UP000054783">
    <property type="component" value="Unassembled WGS sequence"/>
</dbReference>
<feature type="non-terminal residue" evidence="1">
    <location>
        <position position="1"/>
    </location>
</feature>
<name>A0A0V0Z3C7_9BILA</name>
<proteinExistence type="predicted"/>
<reference evidence="1 2" key="1">
    <citation type="submission" date="2015-01" db="EMBL/GenBank/DDBJ databases">
        <title>Evolution of Trichinella species and genotypes.</title>
        <authorList>
            <person name="Korhonen P.K."/>
            <person name="Edoardo P."/>
            <person name="Giuseppe L.R."/>
            <person name="Gasser R.B."/>
        </authorList>
    </citation>
    <scope>NUCLEOTIDE SEQUENCE [LARGE SCALE GENOMIC DNA]</scope>
    <source>
        <strain evidence="1">ISS2496</strain>
    </source>
</reference>
<evidence type="ECO:0000313" key="1">
    <source>
        <dbReference type="EMBL" id="KRY06892.1"/>
    </source>
</evidence>
<comment type="caution">
    <text evidence="1">The sequence shown here is derived from an EMBL/GenBank/DDBJ whole genome shotgun (WGS) entry which is preliminary data.</text>
</comment>
<evidence type="ECO:0000313" key="2">
    <source>
        <dbReference type="Proteomes" id="UP000054783"/>
    </source>
</evidence>
<dbReference type="OrthoDB" id="10297032at2759"/>
<protein>
    <submittedName>
        <fullName evidence="1">Uncharacterized protein</fullName>
    </submittedName>
</protein>
<dbReference type="EMBL" id="JYDQ01000624">
    <property type="protein sequence ID" value="KRY06892.1"/>
    <property type="molecule type" value="Genomic_DNA"/>
</dbReference>
<accession>A0A0V0Z3C7</accession>
<gene>
    <name evidence="1" type="ORF">T12_3210</name>
</gene>
<sequence length="164" mass="17890">LVTLLPRRFPQECYDCVVALDYQAMICRTPLAYVFGPGGCGVRTEFHSHYEVSSAGTAVCQPGVSNCVSRKFVPSAALVRLEKALVPFFLVDAPGSFDNFRVAGDVPPFNEEFGNQSRQGVRRSSHLGKCLLPAEEGKLPEGSKSHPTVSRGYVKDICAHTSFH</sequence>
<keyword evidence="2" id="KW-1185">Reference proteome</keyword>
<feature type="non-terminal residue" evidence="1">
    <location>
        <position position="164"/>
    </location>
</feature>